<dbReference type="KEGG" id="aprs:BI364_15830"/>
<protein>
    <recommendedName>
        <fullName evidence="1">DUF4145 domain-containing protein</fullName>
    </recommendedName>
</protein>
<feature type="domain" description="DUF4145" evidence="1">
    <location>
        <begin position="245"/>
        <end position="316"/>
    </location>
</feature>
<sequence length="342" mass="38738">MLKHVSEVLEAVGPEAITILDAIFEAAQFPEGVPAQRFRADHPQWFGAIDKLESNALFLERGRNDSACYRIKVFALPLISSDTANSLVRGFDEIWPTLQLLYKEHLSEPLSVQQIAKESQSEENWLKQLFTYMKDASGWWSGLSLDFPFKEDSTVCLSEGLLKHKAFSDLITQAYEWNYVNARNHAPAWNDFSQRVIESDGSGGFFSSADVAGRPEWYDDLDPTMKSVIDEVDRALRQGLLSLPTMGLRTLIDMTMADKGRATGSFAQRIQQFVDDGWVTRQHKELLEIVLDAGNASAHRAYFPDMEDLQTCVDVVKHLLQGIYVLRPKAERLKAHTPERKK</sequence>
<dbReference type="AlphaFoldDB" id="A0A1D8IS24"/>
<organism evidence="2 3">
    <name type="scientific">Acidihalobacter yilgarnensis</name>
    <dbReference type="NCBI Taxonomy" id="2819280"/>
    <lineage>
        <taxon>Bacteria</taxon>
        <taxon>Pseudomonadati</taxon>
        <taxon>Pseudomonadota</taxon>
        <taxon>Gammaproteobacteria</taxon>
        <taxon>Chromatiales</taxon>
        <taxon>Ectothiorhodospiraceae</taxon>
        <taxon>Acidihalobacter</taxon>
    </lineage>
</organism>
<dbReference type="EMBL" id="CP017415">
    <property type="protein sequence ID" value="AOU99207.1"/>
    <property type="molecule type" value="Genomic_DNA"/>
</dbReference>
<dbReference type="Pfam" id="PF13643">
    <property type="entry name" value="DUF4145"/>
    <property type="match status" value="1"/>
</dbReference>
<evidence type="ECO:0000313" key="3">
    <source>
        <dbReference type="Proteomes" id="UP000095401"/>
    </source>
</evidence>
<gene>
    <name evidence="2" type="ORF">BI364_15830</name>
</gene>
<dbReference type="Proteomes" id="UP000095401">
    <property type="component" value="Chromosome"/>
</dbReference>
<evidence type="ECO:0000313" key="2">
    <source>
        <dbReference type="EMBL" id="AOU99207.1"/>
    </source>
</evidence>
<dbReference type="RefSeq" id="WP_070079559.1">
    <property type="nucleotide sequence ID" value="NZ_CP017415.1"/>
</dbReference>
<name>A0A1D8IS24_9GAMM</name>
<proteinExistence type="predicted"/>
<reference evidence="3" key="1">
    <citation type="submission" date="2016-09" db="EMBL/GenBank/DDBJ databases">
        <title>Acidihalobacter prosperus F5.</title>
        <authorList>
            <person name="Khaleque H.N."/>
            <person name="Ramsay J.P."/>
            <person name="Kaksonen A.H."/>
            <person name="Boxall N.J."/>
            <person name="Watkin E.L.J."/>
        </authorList>
    </citation>
    <scope>NUCLEOTIDE SEQUENCE [LARGE SCALE GENOMIC DNA]</scope>
    <source>
        <strain evidence="3">F5</strain>
    </source>
</reference>
<keyword evidence="3" id="KW-1185">Reference proteome</keyword>
<accession>A0A1D8IS24</accession>
<dbReference type="InterPro" id="IPR025285">
    <property type="entry name" value="DUF4145"/>
</dbReference>
<evidence type="ECO:0000259" key="1">
    <source>
        <dbReference type="Pfam" id="PF13643"/>
    </source>
</evidence>